<comment type="caution">
    <text evidence="7">The sequence shown here is derived from an EMBL/GenBank/DDBJ whole genome shotgun (WGS) entry which is preliminary data.</text>
</comment>
<feature type="domain" description="FAD-binding PCMH-type" evidence="6">
    <location>
        <begin position="34"/>
        <end position="214"/>
    </location>
</feature>
<name>A0A7C4EQU2_9BACT</name>
<evidence type="ECO:0000256" key="2">
    <source>
        <dbReference type="ARBA" id="ARBA00008000"/>
    </source>
</evidence>
<gene>
    <name evidence="7" type="ORF">ENV54_00970</name>
</gene>
<dbReference type="PANTHER" id="PTHR42934">
    <property type="entry name" value="GLYCOLATE OXIDASE SUBUNIT GLCD"/>
    <property type="match status" value="1"/>
</dbReference>
<comment type="cofactor">
    <cofactor evidence="1">
        <name>FAD</name>
        <dbReference type="ChEBI" id="CHEBI:57692"/>
    </cofactor>
</comment>
<dbReference type="InterPro" id="IPR006094">
    <property type="entry name" value="Oxid_FAD_bind_N"/>
</dbReference>
<dbReference type="InterPro" id="IPR016164">
    <property type="entry name" value="FAD-linked_Oxase-like_C"/>
</dbReference>
<dbReference type="InterPro" id="IPR016171">
    <property type="entry name" value="Vanillyl_alc_oxidase_C-sub2"/>
</dbReference>
<dbReference type="FunFam" id="3.30.70.2740:FF:000001">
    <property type="entry name" value="D-lactate dehydrogenase mitochondrial"/>
    <property type="match status" value="1"/>
</dbReference>
<evidence type="ECO:0000256" key="1">
    <source>
        <dbReference type="ARBA" id="ARBA00001974"/>
    </source>
</evidence>
<dbReference type="AlphaFoldDB" id="A0A7C4EQU2"/>
<dbReference type="FunFam" id="1.10.45.10:FF:000001">
    <property type="entry name" value="D-lactate dehydrogenase mitochondrial"/>
    <property type="match status" value="1"/>
</dbReference>
<evidence type="ECO:0000256" key="4">
    <source>
        <dbReference type="ARBA" id="ARBA00022827"/>
    </source>
</evidence>
<dbReference type="Gene3D" id="3.30.465.10">
    <property type="match status" value="1"/>
</dbReference>
<protein>
    <submittedName>
        <fullName evidence="7">FAD-binding protein</fullName>
    </submittedName>
</protein>
<organism evidence="7">
    <name type="scientific">Desulfomonile tiedjei</name>
    <dbReference type="NCBI Taxonomy" id="2358"/>
    <lineage>
        <taxon>Bacteria</taxon>
        <taxon>Pseudomonadati</taxon>
        <taxon>Thermodesulfobacteriota</taxon>
        <taxon>Desulfomonilia</taxon>
        <taxon>Desulfomonilales</taxon>
        <taxon>Desulfomonilaceae</taxon>
        <taxon>Desulfomonile</taxon>
    </lineage>
</organism>
<dbReference type="Pfam" id="PF01565">
    <property type="entry name" value="FAD_binding_4"/>
    <property type="match status" value="1"/>
</dbReference>
<keyword evidence="4" id="KW-0274">FAD</keyword>
<comment type="similarity">
    <text evidence="2">Belongs to the FAD-binding oxidoreductase/transferase type 4 family.</text>
</comment>
<dbReference type="Pfam" id="PF02913">
    <property type="entry name" value="FAD-oxidase_C"/>
    <property type="match status" value="1"/>
</dbReference>
<dbReference type="PROSITE" id="PS51387">
    <property type="entry name" value="FAD_PCMH"/>
    <property type="match status" value="1"/>
</dbReference>
<dbReference type="Gene3D" id="1.10.45.10">
    <property type="entry name" value="Vanillyl-alcohol Oxidase, Chain A, domain 4"/>
    <property type="match status" value="1"/>
</dbReference>
<dbReference type="InterPro" id="IPR016166">
    <property type="entry name" value="FAD-bd_PCMH"/>
</dbReference>
<evidence type="ECO:0000256" key="3">
    <source>
        <dbReference type="ARBA" id="ARBA00022630"/>
    </source>
</evidence>
<evidence type="ECO:0000259" key="6">
    <source>
        <dbReference type="PROSITE" id="PS51387"/>
    </source>
</evidence>
<dbReference type="GO" id="GO:0016491">
    <property type="term" value="F:oxidoreductase activity"/>
    <property type="evidence" value="ECO:0007669"/>
    <property type="project" value="UniProtKB-KW"/>
</dbReference>
<dbReference type="InterPro" id="IPR016169">
    <property type="entry name" value="FAD-bd_PCMH_sub2"/>
</dbReference>
<dbReference type="SUPFAM" id="SSF56176">
    <property type="entry name" value="FAD-binding/transporter-associated domain-like"/>
    <property type="match status" value="1"/>
</dbReference>
<dbReference type="GO" id="GO:0071949">
    <property type="term" value="F:FAD binding"/>
    <property type="evidence" value="ECO:0007669"/>
    <property type="project" value="InterPro"/>
</dbReference>
<accession>A0A7C4EQU2</accession>
<reference evidence="7" key="1">
    <citation type="journal article" date="2020" name="mSystems">
        <title>Genome- and Community-Level Interaction Insights into Carbon Utilization and Element Cycling Functions of Hydrothermarchaeota in Hydrothermal Sediment.</title>
        <authorList>
            <person name="Zhou Z."/>
            <person name="Liu Y."/>
            <person name="Xu W."/>
            <person name="Pan J."/>
            <person name="Luo Z.H."/>
            <person name="Li M."/>
        </authorList>
    </citation>
    <scope>NUCLEOTIDE SEQUENCE [LARGE SCALE GENOMIC DNA]</scope>
    <source>
        <strain evidence="7">SpSt-769</strain>
    </source>
</reference>
<dbReference type="PANTHER" id="PTHR42934:SF2">
    <property type="entry name" value="GLYCOLATE OXIDASE SUBUNIT GLCD"/>
    <property type="match status" value="1"/>
</dbReference>
<dbReference type="InterPro" id="IPR051914">
    <property type="entry name" value="FAD-linked_OxidoTrans_Type4"/>
</dbReference>
<keyword evidence="5" id="KW-0560">Oxidoreductase</keyword>
<evidence type="ECO:0000256" key="5">
    <source>
        <dbReference type="ARBA" id="ARBA00023002"/>
    </source>
</evidence>
<proteinExistence type="inferred from homology"/>
<keyword evidence="3" id="KW-0285">Flavoprotein</keyword>
<dbReference type="InterPro" id="IPR004113">
    <property type="entry name" value="FAD-bd_oxidored_4_C"/>
</dbReference>
<dbReference type="EMBL" id="DTGT01000028">
    <property type="protein sequence ID" value="HGH59849.1"/>
    <property type="molecule type" value="Genomic_DNA"/>
</dbReference>
<dbReference type="Gene3D" id="3.30.70.2740">
    <property type="match status" value="1"/>
</dbReference>
<dbReference type="SUPFAM" id="SSF55103">
    <property type="entry name" value="FAD-linked oxidases, C-terminal domain"/>
    <property type="match status" value="1"/>
</dbReference>
<dbReference type="InterPro" id="IPR036318">
    <property type="entry name" value="FAD-bd_PCMH-like_sf"/>
</dbReference>
<sequence>MKKHVKKELFRLVGQGRATDAPEDLVAYSYDPHIVEKRPDVVIFPITTEEVSAVMKVAHREAIPVVARGSGTNLAGETIPIGGGIVLALSKMDQILDIDPRNRVAKLQPGVINYDFQQEVEKYGLMYPPDPSSWKMATMGGTVATNAGGPKTLKYGVTRDYLLGLTVVLANGDILKTGGKAIKNVTGYDLTRLMCGSEGTLGVITEIIVRLIPKPRASRTIRADFPKLEDSSNAVAEIIEQGIVPAGLELMDRVVISAVEADTGMGLPVDVDAILLVEVDGDPEALENQVKRIEEVLHKNKAVGVFAARDEAEAERLWSARRAAFSAMARLRPNALIEDATVPVANLTAMIRKIVEIAARRNIQVGVLAHAGDGNLHPLILFDQRDPEELHRVEQAADDIFREALALGGTLSGEHGIGMVKSKFLPMELDEVALAVSKKIKAALDPKGILNPGKFI</sequence>
<evidence type="ECO:0000313" key="7">
    <source>
        <dbReference type="EMBL" id="HGH59849.1"/>
    </source>
</evidence>